<keyword evidence="1" id="KW-0805">Transcription regulation</keyword>
<dbReference type="Proteomes" id="UP000265520">
    <property type="component" value="Unassembled WGS sequence"/>
</dbReference>
<protein>
    <submittedName>
        <fullName evidence="6">NAC domain-containing protein 7-like</fullName>
    </submittedName>
</protein>
<organism evidence="6 7">
    <name type="scientific">Trifolium medium</name>
    <dbReference type="NCBI Taxonomy" id="97028"/>
    <lineage>
        <taxon>Eukaryota</taxon>
        <taxon>Viridiplantae</taxon>
        <taxon>Streptophyta</taxon>
        <taxon>Embryophyta</taxon>
        <taxon>Tracheophyta</taxon>
        <taxon>Spermatophyta</taxon>
        <taxon>Magnoliopsida</taxon>
        <taxon>eudicotyledons</taxon>
        <taxon>Gunneridae</taxon>
        <taxon>Pentapetalae</taxon>
        <taxon>rosids</taxon>
        <taxon>fabids</taxon>
        <taxon>Fabales</taxon>
        <taxon>Fabaceae</taxon>
        <taxon>Papilionoideae</taxon>
        <taxon>50 kb inversion clade</taxon>
        <taxon>NPAAA clade</taxon>
        <taxon>Hologalegina</taxon>
        <taxon>IRL clade</taxon>
        <taxon>Trifolieae</taxon>
        <taxon>Trifolium</taxon>
    </lineage>
</organism>
<dbReference type="InterPro" id="IPR003441">
    <property type="entry name" value="NAC-dom"/>
</dbReference>
<sequence>MDMESCVPPGFRFHPTEEELVGYYLNRKINSLKIDLDVIVEVDLYKIEPWDIQ</sequence>
<keyword evidence="3" id="KW-0804">Transcription</keyword>
<dbReference type="PANTHER" id="PTHR31744:SF211">
    <property type="entry name" value="OS04G0691300 PROTEIN"/>
    <property type="match status" value="1"/>
</dbReference>
<evidence type="ECO:0000259" key="5">
    <source>
        <dbReference type="PROSITE" id="PS51005"/>
    </source>
</evidence>
<dbReference type="Pfam" id="PF02365">
    <property type="entry name" value="NAM"/>
    <property type="match status" value="1"/>
</dbReference>
<dbReference type="EMBL" id="LXQA010239953">
    <property type="protein sequence ID" value="MCI37021.1"/>
    <property type="molecule type" value="Genomic_DNA"/>
</dbReference>
<evidence type="ECO:0000256" key="2">
    <source>
        <dbReference type="ARBA" id="ARBA00023125"/>
    </source>
</evidence>
<evidence type="ECO:0000256" key="3">
    <source>
        <dbReference type="ARBA" id="ARBA00023163"/>
    </source>
</evidence>
<proteinExistence type="predicted"/>
<dbReference type="PROSITE" id="PS51005">
    <property type="entry name" value="NAC"/>
    <property type="match status" value="1"/>
</dbReference>
<evidence type="ECO:0000256" key="1">
    <source>
        <dbReference type="ARBA" id="ARBA00023015"/>
    </source>
</evidence>
<name>A0A392RK89_9FABA</name>
<feature type="domain" description="NAC" evidence="5">
    <location>
        <begin position="7"/>
        <end position="53"/>
    </location>
</feature>
<reference evidence="6 7" key="1">
    <citation type="journal article" date="2018" name="Front. Plant Sci.">
        <title>Red Clover (Trifolium pratense) and Zigzag Clover (T. medium) - A Picture of Genomic Similarities and Differences.</title>
        <authorList>
            <person name="Dluhosova J."/>
            <person name="Istvanek J."/>
            <person name="Nedelnik J."/>
            <person name="Repkova J."/>
        </authorList>
    </citation>
    <scope>NUCLEOTIDE SEQUENCE [LARGE SCALE GENOMIC DNA]</scope>
    <source>
        <strain evidence="7">cv. 10/8</strain>
        <tissue evidence="6">Leaf</tissue>
    </source>
</reference>
<dbReference type="SUPFAM" id="SSF101941">
    <property type="entry name" value="NAC domain"/>
    <property type="match status" value="1"/>
</dbReference>
<evidence type="ECO:0000313" key="6">
    <source>
        <dbReference type="EMBL" id="MCI37021.1"/>
    </source>
</evidence>
<dbReference type="GO" id="GO:0003677">
    <property type="term" value="F:DNA binding"/>
    <property type="evidence" value="ECO:0007669"/>
    <property type="project" value="UniProtKB-KW"/>
</dbReference>
<dbReference type="PANTHER" id="PTHR31744">
    <property type="entry name" value="PROTEIN CUP-SHAPED COTYLEDON 2-RELATED"/>
    <property type="match status" value="1"/>
</dbReference>
<dbReference type="AlphaFoldDB" id="A0A392RK89"/>
<dbReference type="InterPro" id="IPR036093">
    <property type="entry name" value="NAC_dom_sf"/>
</dbReference>
<accession>A0A392RK89</accession>
<feature type="non-terminal residue" evidence="6">
    <location>
        <position position="53"/>
    </location>
</feature>
<evidence type="ECO:0000256" key="4">
    <source>
        <dbReference type="ARBA" id="ARBA00023242"/>
    </source>
</evidence>
<comment type="caution">
    <text evidence="6">The sequence shown here is derived from an EMBL/GenBank/DDBJ whole genome shotgun (WGS) entry which is preliminary data.</text>
</comment>
<keyword evidence="2" id="KW-0238">DNA-binding</keyword>
<dbReference type="GO" id="GO:0006355">
    <property type="term" value="P:regulation of DNA-templated transcription"/>
    <property type="evidence" value="ECO:0007669"/>
    <property type="project" value="InterPro"/>
</dbReference>
<keyword evidence="7" id="KW-1185">Reference proteome</keyword>
<evidence type="ECO:0000313" key="7">
    <source>
        <dbReference type="Proteomes" id="UP000265520"/>
    </source>
</evidence>
<keyword evidence="4" id="KW-0539">Nucleus</keyword>
<dbReference type="Gene3D" id="2.170.150.80">
    <property type="entry name" value="NAC domain"/>
    <property type="match status" value="1"/>
</dbReference>